<dbReference type="Pfam" id="PF13743">
    <property type="entry name" value="Thioredoxin_5"/>
    <property type="match status" value="1"/>
</dbReference>
<dbReference type="EMBL" id="FQXI01000005">
    <property type="protein sequence ID" value="SHH27545.1"/>
    <property type="molecule type" value="Genomic_DNA"/>
</dbReference>
<accession>A0A1M5RMS6</accession>
<dbReference type="STRING" id="1120995.SAMN02745245_00968"/>
<sequence length="281" mass="32931">MKLFVFSDVVCPWSYGEEKVLRAIDYIYGEQIEIYNIMGGLIADYHDILPMNMKDKDSEETANKILFQLWQGGYYMHHMPIMNHPPKLLSREKVSTYIINTAFVAARMTDEKLANKYLRKLREATLLDGLNTMEESVQVEIAKNVGINREDFLENLNNGAAEEFLEDRISTFDRRFTSYPNFMYVEESGREKILTGYKSLEELIEFIEESDSTLTKREVVLNSEELFKFIEKYERVFFVELTEVFKDEDKIKELLNELVVEGKIVTNDLDRGMEIKIKNSI</sequence>
<protein>
    <submittedName>
        <fullName evidence="1">Predicted dithiol-disulfide isomerase, DsbA family</fullName>
    </submittedName>
</protein>
<dbReference type="AlphaFoldDB" id="A0A1M5RMS6"/>
<dbReference type="SUPFAM" id="SSF52833">
    <property type="entry name" value="Thioredoxin-like"/>
    <property type="match status" value="1"/>
</dbReference>
<dbReference type="Gene3D" id="3.40.30.10">
    <property type="entry name" value="Glutaredoxin"/>
    <property type="match status" value="1"/>
</dbReference>
<name>A0A1M5RMS6_9FIRM</name>
<keyword evidence="1" id="KW-0413">Isomerase</keyword>
<evidence type="ECO:0000313" key="2">
    <source>
        <dbReference type="Proteomes" id="UP000184032"/>
    </source>
</evidence>
<dbReference type="OrthoDB" id="9813770at2"/>
<keyword evidence="2" id="KW-1185">Reference proteome</keyword>
<organism evidence="1 2">
    <name type="scientific">Anaerosphaera aminiphila DSM 21120</name>
    <dbReference type="NCBI Taxonomy" id="1120995"/>
    <lineage>
        <taxon>Bacteria</taxon>
        <taxon>Bacillati</taxon>
        <taxon>Bacillota</taxon>
        <taxon>Tissierellia</taxon>
        <taxon>Tissierellales</taxon>
        <taxon>Peptoniphilaceae</taxon>
        <taxon>Anaerosphaera</taxon>
    </lineage>
</organism>
<reference evidence="1 2" key="1">
    <citation type="submission" date="2016-11" db="EMBL/GenBank/DDBJ databases">
        <authorList>
            <person name="Jaros S."/>
            <person name="Januszkiewicz K."/>
            <person name="Wedrychowicz H."/>
        </authorList>
    </citation>
    <scope>NUCLEOTIDE SEQUENCE [LARGE SCALE GENOMIC DNA]</scope>
    <source>
        <strain evidence="1 2">DSM 21120</strain>
    </source>
</reference>
<dbReference type="RefSeq" id="WP_073184262.1">
    <property type="nucleotide sequence ID" value="NZ_FQXI01000005.1"/>
</dbReference>
<proteinExistence type="predicted"/>
<evidence type="ECO:0000313" key="1">
    <source>
        <dbReference type="EMBL" id="SHH27545.1"/>
    </source>
</evidence>
<dbReference type="GO" id="GO:0016853">
    <property type="term" value="F:isomerase activity"/>
    <property type="evidence" value="ECO:0007669"/>
    <property type="project" value="UniProtKB-KW"/>
</dbReference>
<dbReference type="Proteomes" id="UP000184032">
    <property type="component" value="Unassembled WGS sequence"/>
</dbReference>
<dbReference type="InterPro" id="IPR036249">
    <property type="entry name" value="Thioredoxin-like_sf"/>
</dbReference>
<gene>
    <name evidence="1" type="ORF">SAMN02745245_00968</name>
</gene>